<dbReference type="Gene3D" id="1.10.287.470">
    <property type="entry name" value="Helix hairpin bin"/>
    <property type="match status" value="1"/>
</dbReference>
<dbReference type="InterPro" id="IPR058792">
    <property type="entry name" value="Beta-barrel_RND_2"/>
</dbReference>
<dbReference type="EMBL" id="CP001807">
    <property type="protein sequence ID" value="ACY47777.1"/>
    <property type="molecule type" value="Genomic_DNA"/>
</dbReference>
<dbReference type="eggNOG" id="COG0845">
    <property type="taxonomic scope" value="Bacteria"/>
</dbReference>
<dbReference type="FunFam" id="2.40.30.170:FF:000010">
    <property type="entry name" value="Efflux RND transporter periplasmic adaptor subunit"/>
    <property type="match status" value="1"/>
</dbReference>
<evidence type="ECO:0000259" key="4">
    <source>
        <dbReference type="Pfam" id="PF25954"/>
    </source>
</evidence>
<dbReference type="HOGENOM" id="CLU_018816_1_2_10"/>
<dbReference type="Gene3D" id="2.40.50.100">
    <property type="match status" value="1"/>
</dbReference>
<dbReference type="Gene3D" id="2.40.420.20">
    <property type="match status" value="1"/>
</dbReference>
<keyword evidence="6" id="KW-1185">Reference proteome</keyword>
<comment type="similarity">
    <text evidence="1">Belongs to the membrane fusion protein (MFP) (TC 8.A.1) family.</text>
</comment>
<dbReference type="Pfam" id="PF25881">
    <property type="entry name" value="HH_YBHG"/>
    <property type="match status" value="1"/>
</dbReference>
<keyword evidence="2" id="KW-0175">Coiled coil</keyword>
<dbReference type="PANTHER" id="PTHR30469">
    <property type="entry name" value="MULTIDRUG RESISTANCE PROTEIN MDTA"/>
    <property type="match status" value="1"/>
</dbReference>
<dbReference type="KEGG" id="rmr:Rmar_0880"/>
<dbReference type="Pfam" id="PF25954">
    <property type="entry name" value="Beta-barrel_RND_2"/>
    <property type="match status" value="1"/>
</dbReference>
<dbReference type="InterPro" id="IPR059052">
    <property type="entry name" value="HH_YbhG-like"/>
</dbReference>
<evidence type="ECO:0000313" key="6">
    <source>
        <dbReference type="Proteomes" id="UP000002221"/>
    </source>
</evidence>
<accession>D0MGZ2</accession>
<dbReference type="STRING" id="518766.Rmar_0880"/>
<dbReference type="OrthoDB" id="9806939at2"/>
<feature type="domain" description="YbhG-like alpha-helical hairpin" evidence="3">
    <location>
        <begin position="115"/>
        <end position="180"/>
    </location>
</feature>
<evidence type="ECO:0000259" key="3">
    <source>
        <dbReference type="Pfam" id="PF25881"/>
    </source>
</evidence>
<dbReference type="InterPro" id="IPR006143">
    <property type="entry name" value="RND_pump_MFP"/>
</dbReference>
<name>D0MGZ2_RHOM4</name>
<dbReference type="GO" id="GO:1990281">
    <property type="term" value="C:efflux pump complex"/>
    <property type="evidence" value="ECO:0007669"/>
    <property type="project" value="TreeGrafter"/>
</dbReference>
<dbReference type="AlphaFoldDB" id="D0MGZ2"/>
<dbReference type="PANTHER" id="PTHR30469:SF15">
    <property type="entry name" value="HLYD FAMILY OF SECRETION PROTEINS"/>
    <property type="match status" value="1"/>
</dbReference>
<gene>
    <name evidence="5" type="ordered locus">Rmar_0880</name>
</gene>
<feature type="coiled-coil region" evidence="2">
    <location>
        <begin position="115"/>
        <end position="187"/>
    </location>
</feature>
<sequence>MHTAMHTHGWIRLSVLTGLVVLVLLGGCAPPDASAPASDTALAAAKRRVRVELLELRPTRFVDWIEVTGTVEAEHDATLSAQASGTVEYLAPLGSRVEEGALLARLDQTLARAALKQAEAQLASARAAYELALDNFRRQEPLFRDSIISALEFENVRAQRDQAEAQLRLAEAAVEQARKQLAHTEIRAPFAGTVETHFVDVGEQIAMGQPVVRLVNLRQVKVRAGVPERYARDVRVGTSVELRFQAYGLPPRQATVTFVGNAIDPANRTFPVEVRLDNPDGQLKPEMVVRVRLARQVLDSVVVVPLPAVVRDETGTSVFVADSSAEGPVARQRYVTLGPSSEGLVVVTQGLRFGEKVVVLGQNDLSDGDLLDVLQTYTVAALAADATTDSVRTLQTP</sequence>
<dbReference type="GO" id="GO:0015562">
    <property type="term" value="F:efflux transmembrane transporter activity"/>
    <property type="evidence" value="ECO:0007669"/>
    <property type="project" value="TreeGrafter"/>
</dbReference>
<protein>
    <submittedName>
        <fullName evidence="5">Efflux transporter, RND family, MFP subunit</fullName>
    </submittedName>
</protein>
<dbReference type="SUPFAM" id="SSF111369">
    <property type="entry name" value="HlyD-like secretion proteins"/>
    <property type="match status" value="1"/>
</dbReference>
<evidence type="ECO:0000256" key="2">
    <source>
        <dbReference type="SAM" id="Coils"/>
    </source>
</evidence>
<dbReference type="Gene3D" id="2.40.30.170">
    <property type="match status" value="1"/>
</dbReference>
<evidence type="ECO:0000313" key="5">
    <source>
        <dbReference type="EMBL" id="ACY47777.1"/>
    </source>
</evidence>
<evidence type="ECO:0000256" key="1">
    <source>
        <dbReference type="ARBA" id="ARBA00009477"/>
    </source>
</evidence>
<dbReference type="Proteomes" id="UP000002221">
    <property type="component" value="Chromosome"/>
</dbReference>
<proteinExistence type="inferred from homology"/>
<reference evidence="5 6" key="1">
    <citation type="journal article" date="2009" name="Stand. Genomic Sci.">
        <title>Complete genome sequence of Rhodothermus marinus type strain (R-10).</title>
        <authorList>
            <person name="Nolan M."/>
            <person name="Tindall B.J."/>
            <person name="Pomrenke H."/>
            <person name="Lapidus A."/>
            <person name="Copeland A."/>
            <person name="Glavina Del Rio T."/>
            <person name="Lucas S."/>
            <person name="Chen F."/>
            <person name="Tice H."/>
            <person name="Cheng J.F."/>
            <person name="Saunders E."/>
            <person name="Han C."/>
            <person name="Bruce D."/>
            <person name="Goodwin L."/>
            <person name="Chain P."/>
            <person name="Pitluck S."/>
            <person name="Ovchinikova G."/>
            <person name="Pati A."/>
            <person name="Ivanova N."/>
            <person name="Mavromatis K."/>
            <person name="Chen A."/>
            <person name="Palaniappan K."/>
            <person name="Land M."/>
            <person name="Hauser L."/>
            <person name="Chang Y.J."/>
            <person name="Jeffries C.D."/>
            <person name="Brettin T."/>
            <person name="Goker M."/>
            <person name="Bristow J."/>
            <person name="Eisen J.A."/>
            <person name="Markowitz V."/>
            <person name="Hugenholtz P."/>
            <person name="Kyrpides N.C."/>
            <person name="Klenk H.P."/>
            <person name="Detter J.C."/>
        </authorList>
    </citation>
    <scope>NUCLEOTIDE SEQUENCE [LARGE SCALE GENOMIC DNA]</scope>
    <source>
        <strain evidence="6">ATCC 43812 / DSM 4252 / R-10</strain>
    </source>
</reference>
<organism evidence="5 6">
    <name type="scientific">Rhodothermus marinus (strain ATCC 43812 / DSM 4252 / R-10)</name>
    <name type="common">Rhodothermus obamensis</name>
    <dbReference type="NCBI Taxonomy" id="518766"/>
    <lineage>
        <taxon>Bacteria</taxon>
        <taxon>Pseudomonadati</taxon>
        <taxon>Rhodothermota</taxon>
        <taxon>Rhodothermia</taxon>
        <taxon>Rhodothermales</taxon>
        <taxon>Rhodothermaceae</taxon>
        <taxon>Rhodothermus</taxon>
    </lineage>
</organism>
<feature type="domain" description="CusB-like beta-barrel" evidence="4">
    <location>
        <begin position="222"/>
        <end position="296"/>
    </location>
</feature>
<dbReference type="NCBIfam" id="TIGR01730">
    <property type="entry name" value="RND_mfp"/>
    <property type="match status" value="1"/>
</dbReference>